<name>A0A975B7V9_9BACT</name>
<dbReference type="AlphaFoldDB" id="A0A975B7V9"/>
<reference evidence="1" key="1">
    <citation type="journal article" date="2021" name="Microb. Physiol.">
        <title>Proteogenomic Insights into the Physiology of Marine, Sulfate-Reducing, Filamentous Desulfonema limicola and Desulfonema magnum.</title>
        <authorList>
            <person name="Schnaars V."/>
            <person name="Wohlbrand L."/>
            <person name="Scheve S."/>
            <person name="Hinrichs C."/>
            <person name="Reinhardt R."/>
            <person name="Rabus R."/>
        </authorList>
    </citation>
    <scope>NUCLEOTIDE SEQUENCE</scope>
    <source>
        <strain evidence="1">5ac10</strain>
    </source>
</reference>
<evidence type="ECO:0000313" key="2">
    <source>
        <dbReference type="Proteomes" id="UP000663720"/>
    </source>
</evidence>
<protein>
    <submittedName>
        <fullName evidence="1">Uncharacterized protein</fullName>
    </submittedName>
</protein>
<gene>
    <name evidence="1" type="ORF">dnl_25180</name>
</gene>
<accession>A0A975B7V9</accession>
<keyword evidence="2" id="KW-1185">Reference proteome</keyword>
<dbReference type="EMBL" id="CP061799">
    <property type="protein sequence ID" value="QTA80222.1"/>
    <property type="molecule type" value="Genomic_DNA"/>
</dbReference>
<dbReference type="Proteomes" id="UP000663720">
    <property type="component" value="Chromosome"/>
</dbReference>
<sequence>MLIELLNDMNFISDIKTFKQENDTNQKIDFFSFAGIWANRDVSLKSIRQKAWPRQSL</sequence>
<dbReference type="KEGG" id="dli:dnl_25180"/>
<proteinExistence type="predicted"/>
<organism evidence="1 2">
    <name type="scientific">Desulfonema limicola</name>
    <dbReference type="NCBI Taxonomy" id="45656"/>
    <lineage>
        <taxon>Bacteria</taxon>
        <taxon>Pseudomonadati</taxon>
        <taxon>Thermodesulfobacteriota</taxon>
        <taxon>Desulfobacteria</taxon>
        <taxon>Desulfobacterales</taxon>
        <taxon>Desulfococcaceae</taxon>
        <taxon>Desulfonema</taxon>
    </lineage>
</organism>
<evidence type="ECO:0000313" key="1">
    <source>
        <dbReference type="EMBL" id="QTA80222.1"/>
    </source>
</evidence>